<dbReference type="PIRSF" id="PIRSF006470">
    <property type="entry name" value="DctB"/>
    <property type="match status" value="1"/>
</dbReference>
<protein>
    <submittedName>
        <fullName evidence="5">DctP family TRAP transporter solute-binding subunit</fullName>
    </submittedName>
</protein>
<evidence type="ECO:0000313" key="6">
    <source>
        <dbReference type="Proteomes" id="UP001172743"/>
    </source>
</evidence>
<dbReference type="Proteomes" id="UP001172743">
    <property type="component" value="Unassembled WGS sequence"/>
</dbReference>
<sequence>MKVKRLFLMLSLLVLATALAACKNDSEVSAAKKDSKVYNLQVGHVVTTDHSYHLALEKFSEEVYEKSEGRLVVDIFPSAQLGNERDLVESLAMGTVDMALANSGNLASFTDAYQNFDFPFLFRDREHAHAVLDSEIGEKALLSLEKVDIKGLANWENGFFNTWNSKKSIEGPEDFKGMKIRANDNPIHIDSYKEIGASAITMGWSEVYTAIQNGTIDGVSVSIPSMYTARIYEVAPYISNSSEFYVTAVFMMNKDIYERLPKDLQEIISETAKETTKYQRDLNKEIEDKALADLASKGFEITNPNKDVMKKAVWDNIYNQYAPQLDEEIIDSIQNDF</sequence>
<dbReference type="NCBIfam" id="TIGR00787">
    <property type="entry name" value="dctP"/>
    <property type="match status" value="1"/>
</dbReference>
<dbReference type="PROSITE" id="PS51257">
    <property type="entry name" value="PROKAR_LIPOPROTEIN"/>
    <property type="match status" value="1"/>
</dbReference>
<evidence type="ECO:0000313" key="5">
    <source>
        <dbReference type="EMBL" id="MDN4495587.1"/>
    </source>
</evidence>
<gene>
    <name evidence="5" type="ORF">QYB95_18770</name>
</gene>
<name>A0ABT8GW05_9BACL</name>
<dbReference type="InterPro" id="IPR004682">
    <property type="entry name" value="TRAP_DctP"/>
</dbReference>
<dbReference type="EMBL" id="JAUHTQ010000026">
    <property type="protein sequence ID" value="MDN4495587.1"/>
    <property type="molecule type" value="Genomic_DNA"/>
</dbReference>
<dbReference type="InterPro" id="IPR018389">
    <property type="entry name" value="DctP_fam"/>
</dbReference>
<feature type="chain" id="PRO_5046823666" evidence="4">
    <location>
        <begin position="21"/>
        <end position="337"/>
    </location>
</feature>
<comment type="similarity">
    <text evidence="1">Belongs to the bacterial solute-binding protein 7 family.</text>
</comment>
<reference evidence="5" key="1">
    <citation type="submission" date="2023-07" db="EMBL/GenBank/DDBJ databases">
        <title>Ureibacillus sp. isolated from freshwater well.</title>
        <authorList>
            <person name="Kirdat K."/>
            <person name="Bhatt A."/>
            <person name="Teware R."/>
            <person name="Bhavsar Y."/>
            <person name="Yadav A."/>
        </authorList>
    </citation>
    <scope>NUCLEOTIDE SEQUENCE</scope>
    <source>
        <strain evidence="5">BA0131</strain>
    </source>
</reference>
<dbReference type="Pfam" id="PF03480">
    <property type="entry name" value="DctP"/>
    <property type="match status" value="1"/>
</dbReference>
<dbReference type="PANTHER" id="PTHR33376">
    <property type="match status" value="1"/>
</dbReference>
<evidence type="ECO:0000256" key="4">
    <source>
        <dbReference type="SAM" id="SignalP"/>
    </source>
</evidence>
<evidence type="ECO:0000256" key="3">
    <source>
        <dbReference type="ARBA" id="ARBA00022729"/>
    </source>
</evidence>
<dbReference type="InterPro" id="IPR038404">
    <property type="entry name" value="TRAP_DctP_sf"/>
</dbReference>
<keyword evidence="6" id="KW-1185">Reference proteome</keyword>
<evidence type="ECO:0000256" key="1">
    <source>
        <dbReference type="ARBA" id="ARBA00009023"/>
    </source>
</evidence>
<proteinExistence type="inferred from homology"/>
<dbReference type="SUPFAM" id="SSF53850">
    <property type="entry name" value="Periplasmic binding protein-like II"/>
    <property type="match status" value="1"/>
</dbReference>
<keyword evidence="2" id="KW-0813">Transport</keyword>
<dbReference type="Gene3D" id="3.40.190.170">
    <property type="entry name" value="Bacterial extracellular solute-binding protein, family 7"/>
    <property type="match status" value="1"/>
</dbReference>
<organism evidence="5 6">
    <name type="scientific">Ureibacillus aquaedulcis</name>
    <dbReference type="NCBI Taxonomy" id="3058421"/>
    <lineage>
        <taxon>Bacteria</taxon>
        <taxon>Bacillati</taxon>
        <taxon>Bacillota</taxon>
        <taxon>Bacilli</taxon>
        <taxon>Bacillales</taxon>
        <taxon>Caryophanaceae</taxon>
        <taxon>Ureibacillus</taxon>
    </lineage>
</organism>
<keyword evidence="3 4" id="KW-0732">Signal</keyword>
<comment type="caution">
    <text evidence="5">The sequence shown here is derived from an EMBL/GenBank/DDBJ whole genome shotgun (WGS) entry which is preliminary data.</text>
</comment>
<dbReference type="RefSeq" id="WP_301139897.1">
    <property type="nucleotide sequence ID" value="NZ_JAUHTQ010000026.1"/>
</dbReference>
<feature type="signal peptide" evidence="4">
    <location>
        <begin position="1"/>
        <end position="20"/>
    </location>
</feature>
<accession>A0ABT8GW05</accession>
<dbReference type="NCBIfam" id="NF037995">
    <property type="entry name" value="TRAP_S1"/>
    <property type="match status" value="1"/>
</dbReference>
<evidence type="ECO:0000256" key="2">
    <source>
        <dbReference type="ARBA" id="ARBA00022448"/>
    </source>
</evidence>
<dbReference type="PANTHER" id="PTHR33376:SF7">
    <property type="entry name" value="C4-DICARBOXYLATE-BINDING PROTEIN DCTB"/>
    <property type="match status" value="1"/>
</dbReference>